<keyword evidence="6" id="KW-0539">Nucleus</keyword>
<evidence type="ECO:0000256" key="3">
    <source>
        <dbReference type="ARBA" id="ARBA00022737"/>
    </source>
</evidence>
<feature type="region of interest" description="Disordered" evidence="8">
    <location>
        <begin position="24"/>
        <end position="49"/>
    </location>
</feature>
<comment type="caution">
    <text evidence="10">The sequence shown here is derived from an EMBL/GenBank/DDBJ whole genome shotgun (WGS) entry which is preliminary data.</text>
</comment>
<evidence type="ECO:0000256" key="5">
    <source>
        <dbReference type="ARBA" id="ARBA00022833"/>
    </source>
</evidence>
<protein>
    <recommendedName>
        <fullName evidence="9">C2H2-type domain-containing protein</fullName>
    </recommendedName>
</protein>
<dbReference type="PANTHER" id="PTHR40626">
    <property type="entry name" value="MIP31509P"/>
    <property type="match status" value="1"/>
</dbReference>
<dbReference type="AlphaFoldDB" id="A0A8H3UMR3"/>
<dbReference type="FunFam" id="3.30.160.60:FF:000576">
    <property type="entry name" value="C2H2 transcription factor (AmdX)"/>
    <property type="match status" value="1"/>
</dbReference>
<comment type="subcellular location">
    <subcellularLocation>
        <location evidence="1">Nucleus</location>
    </subcellularLocation>
</comment>
<feature type="domain" description="C2H2-type" evidence="9">
    <location>
        <begin position="49"/>
        <end position="76"/>
    </location>
</feature>
<dbReference type="Pfam" id="PF04082">
    <property type="entry name" value="Fungal_trans"/>
    <property type="match status" value="1"/>
</dbReference>
<feature type="region of interest" description="Disordered" evidence="8">
    <location>
        <begin position="97"/>
        <end position="151"/>
    </location>
</feature>
<dbReference type="EMBL" id="WNWS01000255">
    <property type="protein sequence ID" value="KAE9972965.1"/>
    <property type="molecule type" value="Genomic_DNA"/>
</dbReference>
<dbReference type="PROSITE" id="PS50157">
    <property type="entry name" value="ZINC_FINGER_C2H2_2"/>
    <property type="match status" value="2"/>
</dbReference>
<dbReference type="CDD" id="cd12148">
    <property type="entry name" value="fungal_TF_MHR"/>
    <property type="match status" value="1"/>
</dbReference>
<organism evidence="10 11">
    <name type="scientific">Venturia inaequalis</name>
    <name type="common">Apple scab fungus</name>
    <dbReference type="NCBI Taxonomy" id="5025"/>
    <lineage>
        <taxon>Eukaryota</taxon>
        <taxon>Fungi</taxon>
        <taxon>Dikarya</taxon>
        <taxon>Ascomycota</taxon>
        <taxon>Pezizomycotina</taxon>
        <taxon>Dothideomycetes</taxon>
        <taxon>Pleosporomycetidae</taxon>
        <taxon>Venturiales</taxon>
        <taxon>Venturiaceae</taxon>
        <taxon>Venturia</taxon>
    </lineage>
</organism>
<evidence type="ECO:0000256" key="2">
    <source>
        <dbReference type="ARBA" id="ARBA00022723"/>
    </source>
</evidence>
<accession>A0A8H3UMR3</accession>
<reference evidence="10 11" key="1">
    <citation type="submission" date="2018-12" db="EMBL/GenBank/DDBJ databases">
        <title>Venturia inaequalis Genome Resource.</title>
        <authorList>
            <person name="Lichtner F.J."/>
        </authorList>
    </citation>
    <scope>NUCLEOTIDE SEQUENCE [LARGE SCALE GENOMIC DNA]</scope>
    <source>
        <strain evidence="10 11">120213</strain>
    </source>
</reference>
<dbReference type="PANTHER" id="PTHR40626:SF13">
    <property type="entry name" value="RESPIRATION FACTOR 2-RELATED"/>
    <property type="match status" value="1"/>
</dbReference>
<dbReference type="Proteomes" id="UP000447873">
    <property type="component" value="Unassembled WGS sequence"/>
</dbReference>
<keyword evidence="2" id="KW-0479">Metal-binding</keyword>
<evidence type="ECO:0000256" key="1">
    <source>
        <dbReference type="ARBA" id="ARBA00004123"/>
    </source>
</evidence>
<dbReference type="GO" id="GO:0000978">
    <property type="term" value="F:RNA polymerase II cis-regulatory region sequence-specific DNA binding"/>
    <property type="evidence" value="ECO:0007669"/>
    <property type="project" value="InterPro"/>
</dbReference>
<dbReference type="PROSITE" id="PS00028">
    <property type="entry name" value="ZINC_FINGER_C2H2_1"/>
    <property type="match status" value="2"/>
</dbReference>
<dbReference type="InterPro" id="IPR051059">
    <property type="entry name" value="VerF-like"/>
</dbReference>
<evidence type="ECO:0000256" key="8">
    <source>
        <dbReference type="SAM" id="MobiDB-lite"/>
    </source>
</evidence>
<dbReference type="InterPro" id="IPR036236">
    <property type="entry name" value="Znf_C2H2_sf"/>
</dbReference>
<dbReference type="InterPro" id="IPR007219">
    <property type="entry name" value="XnlR_reg_dom"/>
</dbReference>
<dbReference type="SMART" id="SM00355">
    <property type="entry name" value="ZnF_C2H2"/>
    <property type="match status" value="2"/>
</dbReference>
<dbReference type="SUPFAM" id="SSF57667">
    <property type="entry name" value="beta-beta-alpha zinc fingers"/>
    <property type="match status" value="1"/>
</dbReference>
<feature type="compositionally biased region" description="Polar residues" evidence="8">
    <location>
        <begin position="99"/>
        <end position="108"/>
    </location>
</feature>
<dbReference type="GO" id="GO:0008270">
    <property type="term" value="F:zinc ion binding"/>
    <property type="evidence" value="ECO:0007669"/>
    <property type="project" value="UniProtKB-KW"/>
</dbReference>
<dbReference type="InterPro" id="IPR013087">
    <property type="entry name" value="Znf_C2H2_type"/>
</dbReference>
<evidence type="ECO:0000313" key="11">
    <source>
        <dbReference type="Proteomes" id="UP000447873"/>
    </source>
</evidence>
<keyword evidence="4 7" id="KW-0863">Zinc-finger</keyword>
<keyword evidence="3" id="KW-0677">Repeat</keyword>
<evidence type="ECO:0000256" key="4">
    <source>
        <dbReference type="ARBA" id="ARBA00022771"/>
    </source>
</evidence>
<feature type="compositionally biased region" description="Polar residues" evidence="8">
    <location>
        <begin position="941"/>
        <end position="952"/>
    </location>
</feature>
<dbReference type="GO" id="GO:0005634">
    <property type="term" value="C:nucleus"/>
    <property type="evidence" value="ECO:0007669"/>
    <property type="project" value="UniProtKB-SubCell"/>
</dbReference>
<evidence type="ECO:0000256" key="6">
    <source>
        <dbReference type="ARBA" id="ARBA00023242"/>
    </source>
</evidence>
<proteinExistence type="predicted"/>
<dbReference type="FunFam" id="3.30.160.60:FF:000446">
    <property type="entry name" value="Zinc finger protein"/>
    <property type="match status" value="1"/>
</dbReference>
<dbReference type="GO" id="GO:0000785">
    <property type="term" value="C:chromatin"/>
    <property type="evidence" value="ECO:0007669"/>
    <property type="project" value="TreeGrafter"/>
</dbReference>
<sequence length="1154" mass="126522">MVSVMAPSGVNLNDTMSSVATGIDSKLATDPPATKPQFPPPKTDKPRPHMCTTCGRSFARLEHLKRHERSHTKEKPFECPQCTRCFARRDLLLRHQQKLHQTGTTNPRPRNGRRESTSGAQPAGANRVRKNSIASSVGGSGGSTTSSMRPRANTISHIDGAAINLLMGANARSNHGMHNLNHHPNMSGFGSAGGFDMRAIPGYSHHVSHALPKLDTHGLNMISGGLRTAPLAGMGDNFDFTKLFGTDSTINPAQLHFPGSIATPASPFQTFPPFGTGIEDEDGLDWTGGLGETLMNVNSNNEAIADGSSPSAISTASQSGFSEVMLDGSNNPARWSSSMMAPPLVSSSPFGVDPVSAAIFPELVSHVSHMPSQMDIQEQHLADNWLYSTPPPMSTLSPNSMIPGMPNQYFQPSHFPEDMSNGHTGPIHSGEHQTSSISALTDSITDVTRQALLYSLSQPSRYGHTSRPLFSQMNSPISPGYQPNRASLPSTIDLQRYVSAYVHYFHPHMPFLHIATLTFDSPVFTNHMQANHSVSEGVMGGGGCLILAMAAIGASYEFDHAVAKDLFEAAKRMIKLYLDVRLNSQKNSGAMGNPKQHRTPLWLVQAMLLNLIYGHQCGDKIAADSATIQCAALVSLAKAAQLNEADADIAEDEARSWRVRSRAHDNDVEMVDEALSPGSWKKVNSRETREEHLEWFRWKSQEERKRTLFSIFVLSSLLVTAYDHQPKILNSELNLDLPCEENLWSAESPQAWNAVGGLAEADARAMSFVDALTYLLTAAGRQSADRRLSSGYHPTFGSSVPLQELPASDLKPSTFGCYVLINALHVYIWETRQRHQGRHWKPQETEQMHAQVEPALRAWQAAWRANPHHNLERPNPYGPLPADSIPLLDLAYVRLFVNLGRSKEAFWNRDFDAMAKELGEGNEIIQHADGSRDGSLEPLETATTNTSTNSPGQFREGTADAVPEIPNVVSQQPEQSSKRERHLRKAAFYAADSLTMADKLGSTFAEFTSRELPIQAAMCTFDCAQVLAEWIATVQERVGRFLGIIGRDDIDYFQVPAIMLLEEEDVKLIRKVNEILNQAEVKVTFDAASMGTSPDAILGPYSPLQESGDGSRLLLMTAYMLDKAAVWPITKVMARAMHTHAETLKRRAEASLEA</sequence>
<gene>
    <name evidence="10" type="ORF">EG328_004679</name>
</gene>
<keyword evidence="5" id="KW-0862">Zinc</keyword>
<feature type="domain" description="C2H2-type" evidence="9">
    <location>
        <begin position="77"/>
        <end position="100"/>
    </location>
</feature>
<evidence type="ECO:0000313" key="10">
    <source>
        <dbReference type="EMBL" id="KAE9972965.1"/>
    </source>
</evidence>
<dbReference type="GO" id="GO:0006351">
    <property type="term" value="P:DNA-templated transcription"/>
    <property type="evidence" value="ECO:0007669"/>
    <property type="project" value="InterPro"/>
</dbReference>
<dbReference type="Pfam" id="PF00096">
    <property type="entry name" value="zf-C2H2"/>
    <property type="match status" value="2"/>
</dbReference>
<name>A0A8H3UMR3_VENIN</name>
<feature type="region of interest" description="Disordered" evidence="8">
    <location>
        <begin position="927"/>
        <end position="963"/>
    </location>
</feature>
<evidence type="ECO:0000259" key="9">
    <source>
        <dbReference type="PROSITE" id="PS50157"/>
    </source>
</evidence>
<dbReference type="GO" id="GO:0000981">
    <property type="term" value="F:DNA-binding transcription factor activity, RNA polymerase II-specific"/>
    <property type="evidence" value="ECO:0007669"/>
    <property type="project" value="InterPro"/>
</dbReference>
<dbReference type="OrthoDB" id="6077919at2759"/>
<evidence type="ECO:0000256" key="7">
    <source>
        <dbReference type="PROSITE-ProRule" id="PRU00042"/>
    </source>
</evidence>
<dbReference type="Gene3D" id="3.30.160.60">
    <property type="entry name" value="Classic Zinc Finger"/>
    <property type="match status" value="2"/>
</dbReference>